<dbReference type="PANTHER" id="PTHR11697">
    <property type="entry name" value="GENERAL TRANSCRIPTION FACTOR 2-RELATED ZINC FINGER PROTEIN"/>
    <property type="match status" value="1"/>
</dbReference>
<evidence type="ECO:0000313" key="3">
    <source>
        <dbReference type="RefSeq" id="XP_056690430.1"/>
    </source>
</evidence>
<dbReference type="Proteomes" id="UP000813463">
    <property type="component" value="Chromosome 1"/>
</dbReference>
<reference evidence="3" key="2">
    <citation type="submission" date="2025-08" db="UniProtKB">
        <authorList>
            <consortium name="RefSeq"/>
        </authorList>
    </citation>
    <scope>IDENTIFICATION</scope>
    <source>
        <tissue evidence="3">Leaf</tissue>
    </source>
</reference>
<dbReference type="RefSeq" id="XP_056690430.1">
    <property type="nucleotide sequence ID" value="XM_056834452.1"/>
</dbReference>
<feature type="compositionally biased region" description="Polar residues" evidence="1">
    <location>
        <begin position="25"/>
        <end position="48"/>
    </location>
</feature>
<organism evidence="2 3">
    <name type="scientific">Spinacia oleracea</name>
    <name type="common">Spinach</name>
    <dbReference type="NCBI Taxonomy" id="3562"/>
    <lineage>
        <taxon>Eukaryota</taxon>
        <taxon>Viridiplantae</taxon>
        <taxon>Streptophyta</taxon>
        <taxon>Embryophyta</taxon>
        <taxon>Tracheophyta</taxon>
        <taxon>Spermatophyta</taxon>
        <taxon>Magnoliopsida</taxon>
        <taxon>eudicotyledons</taxon>
        <taxon>Gunneridae</taxon>
        <taxon>Pentapetalae</taxon>
        <taxon>Caryophyllales</taxon>
        <taxon>Chenopodiaceae</taxon>
        <taxon>Chenopodioideae</taxon>
        <taxon>Anserineae</taxon>
        <taxon>Spinacia</taxon>
    </lineage>
</organism>
<dbReference type="GeneID" id="130465618"/>
<evidence type="ECO:0000256" key="1">
    <source>
        <dbReference type="SAM" id="MobiDB-lite"/>
    </source>
</evidence>
<protein>
    <submittedName>
        <fullName evidence="3">Uncharacterized protein</fullName>
    </submittedName>
</protein>
<reference evidence="2" key="1">
    <citation type="journal article" date="2021" name="Nat. Commun.">
        <title>Genomic analyses provide insights into spinach domestication and the genetic basis of agronomic traits.</title>
        <authorList>
            <person name="Cai X."/>
            <person name="Sun X."/>
            <person name="Xu C."/>
            <person name="Sun H."/>
            <person name="Wang X."/>
            <person name="Ge C."/>
            <person name="Zhang Z."/>
            <person name="Wang Q."/>
            <person name="Fei Z."/>
            <person name="Jiao C."/>
            <person name="Wang Q."/>
        </authorList>
    </citation>
    <scope>NUCLEOTIDE SEQUENCE [LARGE SCALE GENOMIC DNA]</scope>
    <source>
        <strain evidence="2">cv. Varoflay</strain>
    </source>
</reference>
<sequence>MHQERRTRSTLDAYFQEKKRRTQDDNTSSPIAPQNQNKNEASPSTPHTTAPIRERVHQFDINSLSYDLGQKKIIADYHPDDQDTVRRAYIQRKVIQPRDHDFQQRFIGGGMRCFNHDLYDIGVLDGDGHDAFVTKCFKGWYRPRAFSKHVGTINSVHKKRIEKYNALINPQASIQNVLSPLTLIAVSKKNVDCDWLFVLLSTMLNVVGGSCKRQEIFNESQTQFVAKAFEGGEIESGKGLNQQLGLGRQGDTRLRSNYKLLLNVIVLHPAICEVLDMIFENPSKSDDRAKVDRVGVALVLLNFIFMLQELNHRFGEVSMELLLCMRCLNPVNSFYYFDKSKLLRLAEFYPNEFSSSELLCLEDELDNFIHDMQRDEIFEDFEDIGELSKKLVETMKHETYCRIYLLIKMVLILHVATATIERALSAMTIVRSKFRGLLTKLDAIIPDSLHPTLCAPFFYLDIKNAMFSIDGEKAHGPDAFTSQVFKDSWEVVGMDACKVVESFFSSCKILKEINATIITLVPKSSHLVNVTDFRLISRSSVLLKCISKLICGRMKIVLPDLISPNQGGCKCF</sequence>
<keyword evidence="2" id="KW-1185">Reference proteome</keyword>
<proteinExistence type="predicted"/>
<name>A0ABM3R4A1_SPIOL</name>
<dbReference type="PANTHER" id="PTHR11697:SF230">
    <property type="entry name" value="ZINC FINGER, MYM DOMAIN CONTAINING 1"/>
    <property type="match status" value="1"/>
</dbReference>
<evidence type="ECO:0000313" key="2">
    <source>
        <dbReference type="Proteomes" id="UP000813463"/>
    </source>
</evidence>
<accession>A0ABM3R4A1</accession>
<dbReference type="InterPro" id="IPR055298">
    <property type="entry name" value="AtLOH3-like"/>
</dbReference>
<gene>
    <name evidence="3" type="primary">LOC130465618</name>
</gene>
<feature type="region of interest" description="Disordered" evidence="1">
    <location>
        <begin position="1"/>
        <end position="50"/>
    </location>
</feature>